<proteinExistence type="predicted"/>
<organism evidence="2 3">
    <name type="scientific">Elysia marginata</name>
    <dbReference type="NCBI Taxonomy" id="1093978"/>
    <lineage>
        <taxon>Eukaryota</taxon>
        <taxon>Metazoa</taxon>
        <taxon>Spiralia</taxon>
        <taxon>Lophotrochozoa</taxon>
        <taxon>Mollusca</taxon>
        <taxon>Gastropoda</taxon>
        <taxon>Heterobranchia</taxon>
        <taxon>Euthyneura</taxon>
        <taxon>Panpulmonata</taxon>
        <taxon>Sacoglossa</taxon>
        <taxon>Placobranchoidea</taxon>
        <taxon>Plakobranchidae</taxon>
        <taxon>Elysia</taxon>
    </lineage>
</organism>
<dbReference type="EMBL" id="BMAT01004462">
    <property type="protein sequence ID" value="GFR73738.1"/>
    <property type="molecule type" value="Genomic_DNA"/>
</dbReference>
<name>A0AAV4FKC5_9GAST</name>
<evidence type="ECO:0000313" key="3">
    <source>
        <dbReference type="Proteomes" id="UP000762676"/>
    </source>
</evidence>
<accession>A0AAV4FKC5</accession>
<dbReference type="AlphaFoldDB" id="A0AAV4FKC5"/>
<keyword evidence="1" id="KW-0472">Membrane</keyword>
<feature type="transmembrane region" description="Helical" evidence="1">
    <location>
        <begin position="113"/>
        <end position="132"/>
    </location>
</feature>
<comment type="caution">
    <text evidence="2">The sequence shown here is derived from an EMBL/GenBank/DDBJ whole genome shotgun (WGS) entry which is preliminary data.</text>
</comment>
<reference evidence="2 3" key="1">
    <citation type="journal article" date="2021" name="Elife">
        <title>Chloroplast acquisition without the gene transfer in kleptoplastic sea slugs, Plakobranchus ocellatus.</title>
        <authorList>
            <person name="Maeda T."/>
            <person name="Takahashi S."/>
            <person name="Yoshida T."/>
            <person name="Shimamura S."/>
            <person name="Takaki Y."/>
            <person name="Nagai Y."/>
            <person name="Toyoda A."/>
            <person name="Suzuki Y."/>
            <person name="Arimoto A."/>
            <person name="Ishii H."/>
            <person name="Satoh N."/>
            <person name="Nishiyama T."/>
            <person name="Hasebe M."/>
            <person name="Maruyama T."/>
            <person name="Minagawa J."/>
            <person name="Obokata J."/>
            <person name="Shigenobu S."/>
        </authorList>
    </citation>
    <scope>NUCLEOTIDE SEQUENCE [LARGE SCALE GENOMIC DNA]</scope>
</reference>
<keyword evidence="3" id="KW-1185">Reference proteome</keyword>
<keyword evidence="1" id="KW-0812">Transmembrane</keyword>
<protein>
    <submittedName>
        <fullName evidence="2">Uncharacterized protein</fullName>
    </submittedName>
</protein>
<sequence length="167" mass="18459">MKFSTSNLSHEDNRQAFNINIGRSLAVAHTQRRSAVPTLQDPIRQNISTVLNSLATQCTPAAGAPPSKRAKADGNAKQNRCSFCPAKRDQDLTKMFSDVVHRSHSRFHNFHNFILPVAIFVFFLSVCVAADVDAEVSIGDDNDDGGSYYSDDFATHIDDNDEDDDKI</sequence>
<evidence type="ECO:0000256" key="1">
    <source>
        <dbReference type="SAM" id="Phobius"/>
    </source>
</evidence>
<evidence type="ECO:0000313" key="2">
    <source>
        <dbReference type="EMBL" id="GFR73738.1"/>
    </source>
</evidence>
<gene>
    <name evidence="2" type="ORF">ElyMa_002143800</name>
</gene>
<keyword evidence="1" id="KW-1133">Transmembrane helix</keyword>
<dbReference type="Proteomes" id="UP000762676">
    <property type="component" value="Unassembled WGS sequence"/>
</dbReference>